<protein>
    <submittedName>
        <fullName evidence="2">Uncharacterized protein</fullName>
    </submittedName>
</protein>
<proteinExistence type="predicted"/>
<feature type="compositionally biased region" description="Acidic residues" evidence="1">
    <location>
        <begin position="115"/>
        <end position="126"/>
    </location>
</feature>
<feature type="region of interest" description="Disordered" evidence="1">
    <location>
        <begin position="113"/>
        <end position="150"/>
    </location>
</feature>
<dbReference type="EMBL" id="LSBI01000003">
    <property type="protein sequence ID" value="OAQ91786.1"/>
    <property type="molecule type" value="Genomic_DNA"/>
</dbReference>
<gene>
    <name evidence="2" type="ORF">VFPFJ_03526</name>
</gene>
<evidence type="ECO:0000256" key="1">
    <source>
        <dbReference type="SAM" id="MobiDB-lite"/>
    </source>
</evidence>
<sequence length="202" mass="22674">MCTYARTVFECAHQTWGRRLKLCTIGEDFRDGYLPSDCCLRRPHGLQSRRVPSRCDRCRSLDGKVALLRAKLDECRAQFLKRWPSYTACTGAGATREETKEEVLGSLEKIVDSVESSEDEEKDESDSDRPGSDATGRSVASPGSARRSPQFTKYDTCTICGSRLELDELDCQACVQRHHHAAAWLLNRGLMAVPFFSATCHF</sequence>
<comment type="caution">
    <text evidence="2">The sequence shown here is derived from an EMBL/GenBank/DDBJ whole genome shotgun (WGS) entry which is preliminary data.</text>
</comment>
<evidence type="ECO:0000313" key="3">
    <source>
        <dbReference type="Proteomes" id="UP000078340"/>
    </source>
</evidence>
<name>A0A179HMY4_PURLI</name>
<dbReference type="Proteomes" id="UP000078340">
    <property type="component" value="Unassembled WGS sequence"/>
</dbReference>
<evidence type="ECO:0000313" key="2">
    <source>
        <dbReference type="EMBL" id="OAQ91786.1"/>
    </source>
</evidence>
<organism evidence="2 3">
    <name type="scientific">Purpureocillium lilacinum</name>
    <name type="common">Paecilomyces lilacinus</name>
    <dbReference type="NCBI Taxonomy" id="33203"/>
    <lineage>
        <taxon>Eukaryota</taxon>
        <taxon>Fungi</taxon>
        <taxon>Dikarya</taxon>
        <taxon>Ascomycota</taxon>
        <taxon>Pezizomycotina</taxon>
        <taxon>Sordariomycetes</taxon>
        <taxon>Hypocreomycetidae</taxon>
        <taxon>Hypocreales</taxon>
        <taxon>Ophiocordycipitaceae</taxon>
        <taxon>Purpureocillium</taxon>
    </lineage>
</organism>
<dbReference type="AlphaFoldDB" id="A0A179HMY4"/>
<accession>A0A179HMY4</accession>
<reference evidence="2 3" key="1">
    <citation type="submission" date="2016-02" db="EMBL/GenBank/DDBJ databases">
        <title>Biosynthesis of antibiotic leucinostatins and their inhibition on Phytophthora in bio-control Purpureocillium lilacinum.</title>
        <authorList>
            <person name="Wang G."/>
            <person name="Liu Z."/>
            <person name="Lin R."/>
            <person name="Li E."/>
            <person name="Mao Z."/>
            <person name="Ling J."/>
            <person name="Yin W."/>
            <person name="Xie B."/>
        </authorList>
    </citation>
    <scope>NUCLEOTIDE SEQUENCE [LARGE SCALE GENOMIC DNA]</scope>
    <source>
        <strain evidence="2">PLFJ-1</strain>
    </source>
</reference>